<name>A0A852RDY0_9ACTN</name>
<evidence type="ECO:0000256" key="3">
    <source>
        <dbReference type="ARBA" id="ARBA00023163"/>
    </source>
</evidence>
<gene>
    <name evidence="6" type="ORF">BJ958_000504</name>
</gene>
<dbReference type="AlphaFoldDB" id="A0A852RDY0"/>
<dbReference type="PANTHER" id="PTHR43436">
    <property type="entry name" value="ARAC-FAMILY TRANSCRIPTIONAL REGULATOR"/>
    <property type="match status" value="1"/>
</dbReference>
<comment type="caution">
    <text evidence="6">The sequence shown here is derived from an EMBL/GenBank/DDBJ whole genome shotgun (WGS) entry which is preliminary data.</text>
</comment>
<dbReference type="SMART" id="SM00342">
    <property type="entry name" value="HTH_ARAC"/>
    <property type="match status" value="1"/>
</dbReference>
<keyword evidence="2 6" id="KW-0238">DNA-binding</keyword>
<evidence type="ECO:0000256" key="2">
    <source>
        <dbReference type="ARBA" id="ARBA00023125"/>
    </source>
</evidence>
<evidence type="ECO:0000313" key="6">
    <source>
        <dbReference type="EMBL" id="NYD28958.1"/>
    </source>
</evidence>
<dbReference type="EMBL" id="JACCBF010000001">
    <property type="protein sequence ID" value="NYD28958.1"/>
    <property type="molecule type" value="Genomic_DNA"/>
</dbReference>
<feature type="region of interest" description="Disordered" evidence="4">
    <location>
        <begin position="282"/>
        <end position="302"/>
    </location>
</feature>
<proteinExistence type="predicted"/>
<organism evidence="6 7">
    <name type="scientific">Nocardioides kongjuensis</name>
    <dbReference type="NCBI Taxonomy" id="349522"/>
    <lineage>
        <taxon>Bacteria</taxon>
        <taxon>Bacillati</taxon>
        <taxon>Actinomycetota</taxon>
        <taxon>Actinomycetes</taxon>
        <taxon>Propionibacteriales</taxon>
        <taxon>Nocardioidaceae</taxon>
        <taxon>Nocardioides</taxon>
    </lineage>
</organism>
<dbReference type="Pfam" id="PF06719">
    <property type="entry name" value="AraC_N"/>
    <property type="match status" value="1"/>
</dbReference>
<sequence length="302" mass="32162">MPQHTAALDELRDLVARHARPDQGTAIDGLLLARADAAEAPSTSPSGTVLALIVQGSKRVSVGEKVLEYGPGQYLVASVDVPITGHYVDVDASRPALGVGLVLTPASIAELLLAAPPGAVPVRGSDAPLALGVADATPELLDATARMVRLLDRAHDRAILAPMIQREILWRVLTGPLGPSLAQIGIADSCTTQISRAVRWITDNFAEPFRVDELAASCGLSPSAFHRKFQGVTASSPIQFQKQVRLHQARLLLVSGDDDVATIAHRVGYDSATQFSREYRRRFGESPGRDGARLRNHAGRTA</sequence>
<dbReference type="PANTHER" id="PTHR43436:SF1">
    <property type="entry name" value="TRANSCRIPTIONAL REGULATORY PROTEIN"/>
    <property type="match status" value="1"/>
</dbReference>
<evidence type="ECO:0000256" key="1">
    <source>
        <dbReference type="ARBA" id="ARBA00023015"/>
    </source>
</evidence>
<feature type="domain" description="HTH araC/xylS-type" evidence="5">
    <location>
        <begin position="195"/>
        <end position="293"/>
    </location>
</feature>
<dbReference type="RefSeq" id="WP_179725248.1">
    <property type="nucleotide sequence ID" value="NZ_BAABEF010000001.1"/>
</dbReference>
<dbReference type="GO" id="GO:0003700">
    <property type="term" value="F:DNA-binding transcription factor activity"/>
    <property type="evidence" value="ECO:0007669"/>
    <property type="project" value="InterPro"/>
</dbReference>
<dbReference type="SUPFAM" id="SSF46689">
    <property type="entry name" value="Homeodomain-like"/>
    <property type="match status" value="2"/>
</dbReference>
<dbReference type="GO" id="GO:0043565">
    <property type="term" value="F:sequence-specific DNA binding"/>
    <property type="evidence" value="ECO:0007669"/>
    <property type="project" value="InterPro"/>
</dbReference>
<protein>
    <submittedName>
        <fullName evidence="6">AraC-like DNA-binding protein</fullName>
    </submittedName>
</protein>
<dbReference type="InterPro" id="IPR009057">
    <property type="entry name" value="Homeodomain-like_sf"/>
</dbReference>
<evidence type="ECO:0000313" key="7">
    <source>
        <dbReference type="Proteomes" id="UP000582231"/>
    </source>
</evidence>
<reference evidence="6 7" key="1">
    <citation type="submission" date="2020-07" db="EMBL/GenBank/DDBJ databases">
        <title>Sequencing the genomes of 1000 actinobacteria strains.</title>
        <authorList>
            <person name="Klenk H.-P."/>
        </authorList>
    </citation>
    <scope>NUCLEOTIDE SEQUENCE [LARGE SCALE GENOMIC DNA]</scope>
    <source>
        <strain evidence="6 7">DSM 19082</strain>
    </source>
</reference>
<dbReference type="InterPro" id="IPR009594">
    <property type="entry name" value="Tscrpt_reg_HTH_AraC_N"/>
</dbReference>
<keyword evidence="1" id="KW-0805">Transcription regulation</keyword>
<dbReference type="PROSITE" id="PS01124">
    <property type="entry name" value="HTH_ARAC_FAMILY_2"/>
    <property type="match status" value="1"/>
</dbReference>
<evidence type="ECO:0000259" key="5">
    <source>
        <dbReference type="PROSITE" id="PS01124"/>
    </source>
</evidence>
<dbReference type="InterPro" id="IPR018060">
    <property type="entry name" value="HTH_AraC"/>
</dbReference>
<keyword evidence="7" id="KW-1185">Reference proteome</keyword>
<dbReference type="InterPro" id="IPR018062">
    <property type="entry name" value="HTH_AraC-typ_CS"/>
</dbReference>
<accession>A0A852RDY0</accession>
<dbReference type="Pfam" id="PF12833">
    <property type="entry name" value="HTH_18"/>
    <property type="match status" value="1"/>
</dbReference>
<feature type="compositionally biased region" description="Basic and acidic residues" evidence="4">
    <location>
        <begin position="282"/>
        <end position="293"/>
    </location>
</feature>
<evidence type="ECO:0000256" key="4">
    <source>
        <dbReference type="SAM" id="MobiDB-lite"/>
    </source>
</evidence>
<keyword evidence="3" id="KW-0804">Transcription</keyword>
<dbReference type="Proteomes" id="UP000582231">
    <property type="component" value="Unassembled WGS sequence"/>
</dbReference>
<dbReference type="PROSITE" id="PS00041">
    <property type="entry name" value="HTH_ARAC_FAMILY_1"/>
    <property type="match status" value="1"/>
</dbReference>
<dbReference type="Gene3D" id="1.10.10.60">
    <property type="entry name" value="Homeodomain-like"/>
    <property type="match status" value="1"/>
</dbReference>